<comment type="caution">
    <text evidence="14">The sequence shown here is derived from an EMBL/GenBank/DDBJ whole genome shotgun (WGS) entry which is preliminary data.</text>
</comment>
<dbReference type="InterPro" id="IPR002301">
    <property type="entry name" value="Ile-tRNA-ligase"/>
</dbReference>
<evidence type="ECO:0000259" key="12">
    <source>
        <dbReference type="Pfam" id="PF06827"/>
    </source>
</evidence>
<dbReference type="GO" id="GO:0006428">
    <property type="term" value="P:isoleucyl-tRNA aminoacylation"/>
    <property type="evidence" value="ECO:0007669"/>
    <property type="project" value="UniProtKB-UniRule"/>
</dbReference>
<evidence type="ECO:0000256" key="3">
    <source>
        <dbReference type="ARBA" id="ARBA00022598"/>
    </source>
</evidence>
<feature type="domain" description="Zinc finger FPG/IleRS-type" evidence="12">
    <location>
        <begin position="881"/>
        <end position="904"/>
    </location>
</feature>
<evidence type="ECO:0000259" key="11">
    <source>
        <dbReference type="Pfam" id="PF00133"/>
    </source>
</evidence>
<keyword evidence="7 10" id="KW-0030">Aminoacyl-tRNA synthetase</keyword>
<dbReference type="GO" id="GO:0000049">
    <property type="term" value="F:tRNA binding"/>
    <property type="evidence" value="ECO:0007669"/>
    <property type="project" value="InterPro"/>
</dbReference>
<comment type="subcellular location">
    <subcellularLocation>
        <location evidence="10">Cytoplasm</location>
    </subcellularLocation>
</comment>
<dbReference type="Gene3D" id="2.170.220.10">
    <property type="match status" value="1"/>
</dbReference>
<keyword evidence="10" id="KW-0479">Metal-binding</keyword>
<dbReference type="FunFam" id="1.10.10.830:FF:000001">
    <property type="entry name" value="Isoleucine--tRNA ligase"/>
    <property type="match status" value="1"/>
</dbReference>
<dbReference type="Proteomes" id="UP000886786">
    <property type="component" value="Unassembled WGS sequence"/>
</dbReference>
<dbReference type="Gene3D" id="1.10.730.20">
    <property type="match status" value="1"/>
</dbReference>
<dbReference type="GO" id="GO:0002161">
    <property type="term" value="F:aminoacyl-tRNA deacylase activity"/>
    <property type="evidence" value="ECO:0007669"/>
    <property type="project" value="InterPro"/>
</dbReference>
<feature type="binding site" evidence="10">
    <location>
        <position position="885"/>
    </location>
    <ligand>
        <name>Zn(2+)</name>
        <dbReference type="ChEBI" id="CHEBI:29105"/>
    </ligand>
</feature>
<comment type="domain">
    <text evidence="10">IleRS has two distinct active sites: one for aminoacylation and one for editing. The misactivated valine is translocated from the active site to the editing site, which sterically excludes the correctly activated isoleucine. The single editing site contains two valyl binding pockets, one specific for each substrate (Val-AMP or Val-tRNA(Ile)).</text>
</comment>
<dbReference type="EMBL" id="DVFV01000120">
    <property type="protein sequence ID" value="HIQ91330.1"/>
    <property type="molecule type" value="Genomic_DNA"/>
</dbReference>
<dbReference type="PANTHER" id="PTHR42765:SF1">
    <property type="entry name" value="ISOLEUCINE--TRNA LIGASE, MITOCHONDRIAL"/>
    <property type="match status" value="1"/>
</dbReference>
<comment type="subunit">
    <text evidence="10">Monomer.</text>
</comment>
<organism evidence="14 15">
    <name type="scientific">Candidatus Coprosoma intestinipullorum</name>
    <dbReference type="NCBI Taxonomy" id="2840752"/>
    <lineage>
        <taxon>Bacteria</taxon>
        <taxon>Bacillati</taxon>
        <taxon>Bacillota</taxon>
        <taxon>Bacillota incertae sedis</taxon>
        <taxon>Candidatus Coprosoma</taxon>
    </lineage>
</organism>
<dbReference type="Pfam" id="PF06827">
    <property type="entry name" value="zf-FPG_IleRS"/>
    <property type="match status" value="1"/>
</dbReference>
<dbReference type="EC" id="6.1.1.5" evidence="10"/>
<evidence type="ECO:0000256" key="10">
    <source>
        <dbReference type="HAMAP-Rule" id="MF_02002"/>
    </source>
</evidence>
<dbReference type="Gene3D" id="3.40.50.620">
    <property type="entry name" value="HUPs"/>
    <property type="match status" value="2"/>
</dbReference>
<keyword evidence="3 10" id="KW-0436">Ligase</keyword>
<evidence type="ECO:0000256" key="9">
    <source>
        <dbReference type="ARBA" id="ARBA00048359"/>
    </source>
</evidence>
<keyword evidence="6 10" id="KW-0648">Protein biosynthesis</keyword>
<dbReference type="InterPro" id="IPR050081">
    <property type="entry name" value="Ile-tRNA_ligase"/>
</dbReference>
<feature type="domain" description="Methionyl/Valyl/Leucyl/Isoleucyl-tRNA synthetase anticodon-binding" evidence="13">
    <location>
        <begin position="677"/>
        <end position="830"/>
    </location>
</feature>
<feature type="domain" description="Aminoacyl-tRNA synthetase class Ia" evidence="11">
    <location>
        <begin position="30"/>
        <end position="633"/>
    </location>
</feature>
<evidence type="ECO:0000313" key="15">
    <source>
        <dbReference type="Proteomes" id="UP000886786"/>
    </source>
</evidence>
<dbReference type="InterPro" id="IPR014729">
    <property type="entry name" value="Rossmann-like_a/b/a_fold"/>
</dbReference>
<evidence type="ECO:0000256" key="6">
    <source>
        <dbReference type="ARBA" id="ARBA00022917"/>
    </source>
</evidence>
<feature type="short sequence motif" description="'HIGH' region" evidence="10">
    <location>
        <begin position="58"/>
        <end position="68"/>
    </location>
</feature>
<reference evidence="14" key="2">
    <citation type="journal article" date="2021" name="PeerJ">
        <title>Extensive microbial diversity within the chicken gut microbiome revealed by metagenomics and culture.</title>
        <authorList>
            <person name="Gilroy R."/>
            <person name="Ravi A."/>
            <person name="Getino M."/>
            <person name="Pursley I."/>
            <person name="Horton D.L."/>
            <person name="Alikhan N.F."/>
            <person name="Baker D."/>
            <person name="Gharbi K."/>
            <person name="Hall N."/>
            <person name="Watson M."/>
            <person name="Adriaenssens E.M."/>
            <person name="Foster-Nyarko E."/>
            <person name="Jarju S."/>
            <person name="Secka A."/>
            <person name="Antonio M."/>
            <person name="Oren A."/>
            <person name="Chaudhuri R.R."/>
            <person name="La Ragione R."/>
            <person name="Hildebrand F."/>
            <person name="Pallen M.J."/>
        </authorList>
    </citation>
    <scope>NUCLEOTIDE SEQUENCE</scope>
    <source>
        <strain evidence="14">CHK147-3167</strain>
    </source>
</reference>
<dbReference type="Gene3D" id="3.90.740.10">
    <property type="entry name" value="Valyl/Leucyl/Isoleucyl-tRNA synthetase, editing domain"/>
    <property type="match status" value="1"/>
</dbReference>
<dbReference type="PROSITE" id="PS00178">
    <property type="entry name" value="AA_TRNA_LIGASE_I"/>
    <property type="match status" value="1"/>
</dbReference>
<evidence type="ECO:0000313" key="14">
    <source>
        <dbReference type="EMBL" id="HIQ91330.1"/>
    </source>
</evidence>
<feature type="binding site" evidence="10">
    <location>
        <position position="882"/>
    </location>
    <ligand>
        <name>Zn(2+)</name>
        <dbReference type="ChEBI" id="CHEBI:29105"/>
    </ligand>
</feature>
<dbReference type="Pfam" id="PF08264">
    <property type="entry name" value="Anticodon_1"/>
    <property type="match status" value="1"/>
</dbReference>
<dbReference type="AlphaFoldDB" id="A0A9D0ZTY5"/>
<comment type="similarity">
    <text evidence="1 10">Belongs to the class-I aminoacyl-tRNA synthetase family. IleS type 1 subfamily.</text>
</comment>
<dbReference type="InterPro" id="IPR013155">
    <property type="entry name" value="M/V/L/I-tRNA-synth_anticd-bd"/>
</dbReference>
<proteinExistence type="inferred from homology"/>
<comment type="catalytic activity">
    <reaction evidence="9 10">
        <text>tRNA(Ile) + L-isoleucine + ATP = L-isoleucyl-tRNA(Ile) + AMP + diphosphate</text>
        <dbReference type="Rhea" id="RHEA:11060"/>
        <dbReference type="Rhea" id="RHEA-COMP:9666"/>
        <dbReference type="Rhea" id="RHEA-COMP:9695"/>
        <dbReference type="ChEBI" id="CHEBI:30616"/>
        <dbReference type="ChEBI" id="CHEBI:33019"/>
        <dbReference type="ChEBI" id="CHEBI:58045"/>
        <dbReference type="ChEBI" id="CHEBI:78442"/>
        <dbReference type="ChEBI" id="CHEBI:78528"/>
        <dbReference type="ChEBI" id="CHEBI:456215"/>
        <dbReference type="EC" id="6.1.1.5"/>
    </reaction>
</comment>
<dbReference type="SUPFAM" id="SSF52374">
    <property type="entry name" value="Nucleotidylyl transferase"/>
    <property type="match status" value="1"/>
</dbReference>
<dbReference type="InterPro" id="IPR009008">
    <property type="entry name" value="Val/Leu/Ile-tRNA-synth_edit"/>
</dbReference>
<dbReference type="HAMAP" id="MF_02002">
    <property type="entry name" value="Ile_tRNA_synth_type1"/>
    <property type="match status" value="1"/>
</dbReference>
<evidence type="ECO:0000256" key="7">
    <source>
        <dbReference type="ARBA" id="ARBA00023146"/>
    </source>
</evidence>
<dbReference type="SUPFAM" id="SSF47323">
    <property type="entry name" value="Anticodon-binding domain of a subclass of class I aminoacyl-tRNA synthetases"/>
    <property type="match status" value="1"/>
</dbReference>
<evidence type="ECO:0000256" key="1">
    <source>
        <dbReference type="ARBA" id="ARBA00006887"/>
    </source>
</evidence>
<gene>
    <name evidence="10 14" type="primary">ileS</name>
    <name evidence="14" type="ORF">IAB27_06900</name>
</gene>
<comment type="cofactor">
    <cofactor evidence="10">
        <name>Zn(2+)</name>
        <dbReference type="ChEBI" id="CHEBI:29105"/>
    </cofactor>
    <text evidence="10">Binds 1 zinc ion per subunit.</text>
</comment>
<dbReference type="InterPro" id="IPR009080">
    <property type="entry name" value="tRNAsynth_Ia_anticodon-bd"/>
</dbReference>
<dbReference type="Pfam" id="PF00133">
    <property type="entry name" value="tRNA-synt_1"/>
    <property type="match status" value="1"/>
</dbReference>
<evidence type="ECO:0000259" key="13">
    <source>
        <dbReference type="Pfam" id="PF08264"/>
    </source>
</evidence>
<dbReference type="FunFam" id="3.40.50.620:FF:000152">
    <property type="entry name" value="Isoleucine--tRNA ligase"/>
    <property type="match status" value="1"/>
</dbReference>
<sequence>MKDYKDTLLMPKTEFKMRGNLAENEVLQREKWDEMDLYNLIKNKNKNNKPFILHDGPPYANGNIHLGHSLNKILKDFINRSKMMEGYYVEYIPGWDTHGLPIEQAVTNSGVDRKSMSVADFRELCKNYALEQVEKQKADFRRLNVIADWDHPYITLTKEYEARQIEVFAKMAQKGLIFKGLKPVYWSPSSETALAEAEIEYKDRKDPSVFVAFPVTEGNDFVKKGDKLVIWTTTPWTLPGNTAVCVGENFDYVRVKVGKDNYVVAKDLANDLMQDFGFDEYKIGKSFKGKDLLGVKYSHPFMDRVSPVVLGHHVTLDAGTGLVHIAPAYGEDDFIVGQNYSLDMVNGVNDQGVLTEESGRFAGLFFEDANKEIPKWLEENGYLLKLKFITHSYPHDWRTKKPIIFRATKQWFCSVDKIRDDILNELETNVKFHTEWGKTRIYNMIRDRGDWCISRQRAWGVPIPIFYNEDGSEIVDYDVMMHVASLFREYGSNVWFERDAKDLLPDGYTNPASPNGKFTKETDIMDVWFDSGTSWAGTLLERKLPYPADVYLEGSDQYRGWFNSSLICSMAYSGHSPYKELVSAGFVLDGKGFKMSKSLGNVVSPMDIVSKQGSDILRLWVASVDYTEDVRFSDELLNQVKEGYRKIRNTYRFMLGNLFDFNPDRDKISYDKMPQADKYMMITLNDLVRDIRKNYDEYDFDEIYKLVINYVNSLSNFYLDFTKDILYIEQADSFERRSVQTVLYEILTSLIKLMAPILPYTSEEVYKLLPGTKEKSVHLERFPEVQTYKDEEEIRELFDLFFDIKNDVYKALEEARNEKVIGKSLEAKVLLNLREEDKETLKPIASKLKQLLIVSDVVLTALDLPKYEYAGVQVQKFEGGRCERCWNYFNETDLTDGLCPRCANIVTKEEL</sequence>
<dbReference type="CDD" id="cd07960">
    <property type="entry name" value="Anticodon_Ia_Ile_BEm"/>
    <property type="match status" value="1"/>
</dbReference>
<dbReference type="GO" id="GO:0004822">
    <property type="term" value="F:isoleucine-tRNA ligase activity"/>
    <property type="evidence" value="ECO:0007669"/>
    <property type="project" value="UniProtKB-UniRule"/>
</dbReference>
<dbReference type="CDD" id="cd00818">
    <property type="entry name" value="IleRS_core"/>
    <property type="match status" value="1"/>
</dbReference>
<evidence type="ECO:0000256" key="4">
    <source>
        <dbReference type="ARBA" id="ARBA00022741"/>
    </source>
</evidence>
<feature type="binding site" evidence="10">
    <location>
        <position position="553"/>
    </location>
    <ligand>
        <name>L-isoleucyl-5'-AMP</name>
        <dbReference type="ChEBI" id="CHEBI:178002"/>
    </ligand>
</feature>
<dbReference type="GO" id="GO:0008270">
    <property type="term" value="F:zinc ion binding"/>
    <property type="evidence" value="ECO:0007669"/>
    <property type="project" value="UniProtKB-UniRule"/>
</dbReference>
<feature type="binding site" evidence="10">
    <location>
        <position position="902"/>
    </location>
    <ligand>
        <name>Zn(2+)</name>
        <dbReference type="ChEBI" id="CHEBI:29105"/>
    </ligand>
</feature>
<dbReference type="GO" id="GO:0005829">
    <property type="term" value="C:cytosol"/>
    <property type="evidence" value="ECO:0007669"/>
    <property type="project" value="TreeGrafter"/>
</dbReference>
<dbReference type="InterPro" id="IPR002300">
    <property type="entry name" value="aa-tRNA-synth_Ia"/>
</dbReference>
<dbReference type="NCBIfam" id="TIGR00392">
    <property type="entry name" value="ileS"/>
    <property type="match status" value="1"/>
</dbReference>
<keyword evidence="5 10" id="KW-0067">ATP-binding</keyword>
<reference evidence="14" key="1">
    <citation type="submission" date="2020-10" db="EMBL/GenBank/DDBJ databases">
        <authorList>
            <person name="Gilroy R."/>
        </authorList>
    </citation>
    <scope>NUCLEOTIDE SEQUENCE</scope>
    <source>
        <strain evidence="14">CHK147-3167</strain>
    </source>
</reference>
<dbReference type="Gene3D" id="1.10.10.830">
    <property type="entry name" value="Ile-tRNA synthetase CP2 domain-like"/>
    <property type="match status" value="1"/>
</dbReference>
<comment type="function">
    <text evidence="8 10">Catalyzes the attachment of isoleucine to tRNA(Ile). As IleRS can inadvertently accommodate and process structurally similar amino acids such as valine, to avoid such errors it has two additional distinct tRNA(Ile)-dependent editing activities. One activity is designated as 'pretransfer' editing and involves the hydrolysis of activated Val-AMP. The other activity is designated 'posttransfer' editing and involves deacylation of mischarged Val-tRNA(Ile).</text>
</comment>
<feature type="binding site" evidence="10">
    <location>
        <position position="597"/>
    </location>
    <ligand>
        <name>ATP</name>
        <dbReference type="ChEBI" id="CHEBI:30616"/>
    </ligand>
</feature>
<keyword evidence="4 10" id="KW-0547">Nucleotide-binding</keyword>
<dbReference type="InterPro" id="IPR001412">
    <property type="entry name" value="aa-tRNA-synth_I_CS"/>
</dbReference>
<evidence type="ECO:0000256" key="2">
    <source>
        <dbReference type="ARBA" id="ARBA00022490"/>
    </source>
</evidence>
<keyword evidence="2 10" id="KW-0963">Cytoplasm</keyword>
<feature type="short sequence motif" description="'KMSKS' region" evidence="10">
    <location>
        <begin position="594"/>
        <end position="598"/>
    </location>
</feature>
<dbReference type="InterPro" id="IPR010663">
    <property type="entry name" value="Znf_FPG/IleRS"/>
</dbReference>
<keyword evidence="10" id="KW-0862">Zinc</keyword>
<evidence type="ECO:0000256" key="8">
    <source>
        <dbReference type="ARBA" id="ARBA00025217"/>
    </source>
</evidence>
<protein>
    <recommendedName>
        <fullName evidence="10">Isoleucine--tRNA ligase</fullName>
        <ecNumber evidence="10">6.1.1.5</ecNumber>
    </recommendedName>
    <alternativeName>
        <fullName evidence="10">Isoleucyl-tRNA synthetase</fullName>
        <shortName evidence="10">IleRS</shortName>
    </alternativeName>
</protein>
<accession>A0A9D0ZTY5</accession>
<feature type="binding site" evidence="10">
    <location>
        <position position="899"/>
    </location>
    <ligand>
        <name>Zn(2+)</name>
        <dbReference type="ChEBI" id="CHEBI:29105"/>
    </ligand>
</feature>
<dbReference type="PRINTS" id="PR00984">
    <property type="entry name" value="TRNASYNTHILE"/>
</dbReference>
<dbReference type="SUPFAM" id="SSF50677">
    <property type="entry name" value="ValRS/IleRS/LeuRS editing domain"/>
    <property type="match status" value="1"/>
</dbReference>
<name>A0A9D0ZTY5_9FIRM</name>
<dbReference type="PANTHER" id="PTHR42765">
    <property type="entry name" value="SOLEUCYL-TRNA SYNTHETASE"/>
    <property type="match status" value="1"/>
</dbReference>
<dbReference type="InterPro" id="IPR033708">
    <property type="entry name" value="Anticodon_Ile_BEm"/>
</dbReference>
<evidence type="ECO:0000256" key="5">
    <source>
        <dbReference type="ARBA" id="ARBA00022840"/>
    </source>
</evidence>
<dbReference type="GO" id="GO:0005524">
    <property type="term" value="F:ATP binding"/>
    <property type="evidence" value="ECO:0007669"/>
    <property type="project" value="UniProtKB-UniRule"/>
</dbReference>
<dbReference type="InterPro" id="IPR023585">
    <property type="entry name" value="Ile-tRNA-ligase_type1"/>
</dbReference>